<dbReference type="PANTHER" id="PTHR23517:SF2">
    <property type="entry name" value="MULTIDRUG RESISTANCE PROTEIN MDTH"/>
    <property type="match status" value="1"/>
</dbReference>
<feature type="transmembrane region" description="Helical" evidence="7">
    <location>
        <begin position="42"/>
        <end position="59"/>
    </location>
</feature>
<evidence type="ECO:0000256" key="7">
    <source>
        <dbReference type="SAM" id="Phobius"/>
    </source>
</evidence>
<dbReference type="PROSITE" id="PS50850">
    <property type="entry name" value="MFS"/>
    <property type="match status" value="1"/>
</dbReference>
<keyword evidence="2" id="KW-0813">Transport</keyword>
<protein>
    <submittedName>
        <fullName evidence="9">Na+/melibiose symporter</fullName>
    </submittedName>
</protein>
<dbReference type="Pfam" id="PF07690">
    <property type="entry name" value="MFS_1"/>
    <property type="match status" value="1"/>
</dbReference>
<dbReference type="Gene3D" id="1.20.1250.20">
    <property type="entry name" value="MFS general substrate transporter like domains"/>
    <property type="match status" value="1"/>
</dbReference>
<evidence type="ECO:0000259" key="8">
    <source>
        <dbReference type="PROSITE" id="PS50850"/>
    </source>
</evidence>
<dbReference type="STRING" id="1121357.SAMN05661109_02766"/>
<feature type="transmembrane region" description="Helical" evidence="7">
    <location>
        <begin position="12"/>
        <end position="36"/>
    </location>
</feature>
<feature type="transmembrane region" description="Helical" evidence="7">
    <location>
        <begin position="247"/>
        <end position="267"/>
    </location>
</feature>
<feature type="transmembrane region" description="Helical" evidence="7">
    <location>
        <begin position="279"/>
        <end position="296"/>
    </location>
</feature>
<keyword evidence="5 7" id="KW-1133">Transmembrane helix</keyword>
<evidence type="ECO:0000313" key="10">
    <source>
        <dbReference type="Proteomes" id="UP000198929"/>
    </source>
</evidence>
<organism evidence="9 10">
    <name type="scientific">Corynebacterium cystitidis DSM 20524</name>
    <dbReference type="NCBI Taxonomy" id="1121357"/>
    <lineage>
        <taxon>Bacteria</taxon>
        <taxon>Bacillati</taxon>
        <taxon>Actinomycetota</taxon>
        <taxon>Actinomycetes</taxon>
        <taxon>Mycobacteriales</taxon>
        <taxon>Corynebacteriaceae</taxon>
        <taxon>Corynebacterium</taxon>
    </lineage>
</organism>
<keyword evidence="3" id="KW-1003">Cell membrane</keyword>
<dbReference type="PANTHER" id="PTHR23517">
    <property type="entry name" value="RESISTANCE PROTEIN MDTM, PUTATIVE-RELATED-RELATED"/>
    <property type="match status" value="1"/>
</dbReference>
<evidence type="ECO:0000256" key="3">
    <source>
        <dbReference type="ARBA" id="ARBA00022475"/>
    </source>
</evidence>
<evidence type="ECO:0000256" key="2">
    <source>
        <dbReference type="ARBA" id="ARBA00022448"/>
    </source>
</evidence>
<dbReference type="InterPro" id="IPR011701">
    <property type="entry name" value="MFS"/>
</dbReference>
<dbReference type="GO" id="GO:0005886">
    <property type="term" value="C:plasma membrane"/>
    <property type="evidence" value="ECO:0007669"/>
    <property type="project" value="UniProtKB-SubCell"/>
</dbReference>
<dbReference type="InterPro" id="IPR036259">
    <property type="entry name" value="MFS_trans_sf"/>
</dbReference>
<evidence type="ECO:0000313" key="9">
    <source>
        <dbReference type="EMBL" id="SES33956.1"/>
    </source>
</evidence>
<dbReference type="EMBL" id="FOGQ01000024">
    <property type="protein sequence ID" value="SES33956.1"/>
    <property type="molecule type" value="Genomic_DNA"/>
</dbReference>
<dbReference type="AlphaFoldDB" id="A0A1H9WJ41"/>
<dbReference type="Proteomes" id="UP000198929">
    <property type="component" value="Unassembled WGS sequence"/>
</dbReference>
<dbReference type="SUPFAM" id="SSF103473">
    <property type="entry name" value="MFS general substrate transporter"/>
    <property type="match status" value="1"/>
</dbReference>
<evidence type="ECO:0000256" key="1">
    <source>
        <dbReference type="ARBA" id="ARBA00004651"/>
    </source>
</evidence>
<dbReference type="RefSeq" id="WP_092261073.1">
    <property type="nucleotide sequence ID" value="NZ_CP047199.1"/>
</dbReference>
<dbReference type="InterPro" id="IPR050171">
    <property type="entry name" value="MFS_Transporters"/>
</dbReference>
<name>A0A1H9WJ41_9CORY</name>
<feature type="transmembrane region" description="Helical" evidence="7">
    <location>
        <begin position="104"/>
        <end position="129"/>
    </location>
</feature>
<keyword evidence="10" id="KW-1185">Reference proteome</keyword>
<keyword evidence="4 7" id="KW-0812">Transmembrane</keyword>
<accession>A0A1H9WJ41</accession>
<comment type="subcellular location">
    <subcellularLocation>
        <location evidence="1">Cell membrane</location>
        <topology evidence="1">Multi-pass membrane protein</topology>
    </subcellularLocation>
</comment>
<proteinExistence type="predicted"/>
<feature type="transmembrane region" description="Helical" evidence="7">
    <location>
        <begin position="80"/>
        <end position="98"/>
    </location>
</feature>
<evidence type="ECO:0000256" key="4">
    <source>
        <dbReference type="ARBA" id="ARBA00022692"/>
    </source>
</evidence>
<evidence type="ECO:0000256" key="6">
    <source>
        <dbReference type="ARBA" id="ARBA00023136"/>
    </source>
</evidence>
<feature type="transmembrane region" description="Helical" evidence="7">
    <location>
        <begin position="214"/>
        <end position="235"/>
    </location>
</feature>
<feature type="transmembrane region" description="Helical" evidence="7">
    <location>
        <begin position="337"/>
        <end position="359"/>
    </location>
</feature>
<gene>
    <name evidence="9" type="ORF">SAMN05661109_02766</name>
</gene>
<reference evidence="10" key="1">
    <citation type="submission" date="2016-10" db="EMBL/GenBank/DDBJ databases">
        <authorList>
            <person name="Varghese N."/>
            <person name="Submissions S."/>
        </authorList>
    </citation>
    <scope>NUCLEOTIDE SEQUENCE [LARGE SCALE GENOMIC DNA]</scope>
    <source>
        <strain evidence="10">DSM 20524</strain>
    </source>
</reference>
<sequence>MHALRQWVNLPATVQLLLVTQMLFNIGFYLVVPFLALYMTDSLAASAAMVGFVLGLRTFSQQGMFFVGGALADWWGIRPVLLTGIAIRIAGFALAGYSTSLPELIVAVIFIGFGAALFSPAMDTALAFYGVRLEGVSRQDLFAMDAWFSRIGELVGPVLGTVLIPLGFQLVAYSGAALFGIIFVLHLLITPAIETPTRQSALTGFREVFSNKKFVIFAVAYSVYLVGYNQLYQGLPVEVERASGSQAALGSMFIIASVVSVFGQMPLNGVAARMGRSRAIGVGFAIQAAAFVWVAVTNWWDSLAVAVVFVVTLSVGQMLAVPVSRDLVGVLARERRLGTYFGVLNSFGGLAVLIAATAVGPLYDDPSSSRAWWAIAVALLIAGVVAVLVARTVPPASSAYPDEPDEPDESA</sequence>
<keyword evidence="6 7" id="KW-0472">Membrane</keyword>
<evidence type="ECO:0000256" key="5">
    <source>
        <dbReference type="ARBA" id="ARBA00022989"/>
    </source>
</evidence>
<feature type="transmembrane region" description="Helical" evidence="7">
    <location>
        <begin position="302"/>
        <end position="325"/>
    </location>
</feature>
<dbReference type="InterPro" id="IPR020846">
    <property type="entry name" value="MFS_dom"/>
</dbReference>
<feature type="domain" description="Major facilitator superfamily (MFS) profile" evidence="8">
    <location>
        <begin position="13"/>
        <end position="394"/>
    </location>
</feature>
<feature type="transmembrane region" description="Helical" evidence="7">
    <location>
        <begin position="170"/>
        <end position="193"/>
    </location>
</feature>
<dbReference type="GO" id="GO:0022857">
    <property type="term" value="F:transmembrane transporter activity"/>
    <property type="evidence" value="ECO:0007669"/>
    <property type="project" value="InterPro"/>
</dbReference>
<feature type="transmembrane region" description="Helical" evidence="7">
    <location>
        <begin position="371"/>
        <end position="390"/>
    </location>
</feature>